<dbReference type="Gene3D" id="3.20.20.150">
    <property type="entry name" value="Divalent-metal-dependent TIM barrel enzymes"/>
    <property type="match status" value="1"/>
</dbReference>
<accession>F8L4Q4</accession>
<keyword evidence="8" id="KW-1185">Reference proteome</keyword>
<dbReference type="AlphaFoldDB" id="F8L4Q4"/>
<evidence type="ECO:0000256" key="6">
    <source>
        <dbReference type="ARBA" id="ARBA00023204"/>
    </source>
</evidence>
<dbReference type="STRING" id="331113.SNE_A04870"/>
<evidence type="ECO:0000313" key="7">
    <source>
        <dbReference type="EMBL" id="CCB88364.1"/>
    </source>
</evidence>
<keyword evidence="5 7" id="KW-0378">Hydrolase</keyword>
<dbReference type="Proteomes" id="UP000000496">
    <property type="component" value="Chromosome gsn.131"/>
</dbReference>
<dbReference type="OrthoDB" id="9782576at2"/>
<dbReference type="PANTHER" id="PTHR31290:SF5">
    <property type="entry name" value="UV-DAMAGE ENDONUCLEASE"/>
    <property type="match status" value="1"/>
</dbReference>
<dbReference type="HOGENOM" id="CLU_017168_0_2_0"/>
<proteinExistence type="predicted"/>
<dbReference type="GO" id="GO:0004519">
    <property type="term" value="F:endonuclease activity"/>
    <property type="evidence" value="ECO:0007669"/>
    <property type="project" value="UniProtKB-KW"/>
</dbReference>
<keyword evidence="3" id="KW-0227">DNA damage</keyword>
<dbReference type="RefSeq" id="WP_013942831.1">
    <property type="nucleotide sequence ID" value="NC_015713.1"/>
</dbReference>
<dbReference type="GO" id="GO:0016787">
    <property type="term" value="F:hydrolase activity"/>
    <property type="evidence" value="ECO:0007669"/>
    <property type="project" value="UniProtKB-KW"/>
</dbReference>
<evidence type="ECO:0000256" key="5">
    <source>
        <dbReference type="ARBA" id="ARBA00022801"/>
    </source>
</evidence>
<dbReference type="eggNOG" id="COG4294">
    <property type="taxonomic scope" value="Bacteria"/>
</dbReference>
<keyword evidence="4" id="KW-0228">DNA excision</keyword>
<dbReference type="PANTHER" id="PTHR31290">
    <property type="entry name" value="UV-DAMAGE ENDONUCLEASE"/>
    <property type="match status" value="1"/>
</dbReference>
<dbReference type="InterPro" id="IPR004601">
    <property type="entry name" value="UvdE"/>
</dbReference>
<reference key="1">
    <citation type="journal article" date="2011" name="Mol. Biol. Evol.">
        <title>Unity in variety -- the pan-genome of the Chlamydiae.</title>
        <authorList>
            <person name="Collingro A."/>
            <person name="Tischler P."/>
            <person name="Weinmaier T."/>
            <person name="Penz T."/>
            <person name="Heinz E."/>
            <person name="Brunham R.C."/>
            <person name="Read T.D."/>
            <person name="Bavoil P.M."/>
            <person name="Sachse K."/>
            <person name="Kahane S."/>
            <person name="Friedman M.G."/>
            <person name="Rattei T."/>
            <person name="Myers G.S.A."/>
            <person name="Horn M."/>
        </authorList>
    </citation>
    <scope>NUCLEOTIDE SEQUENCE</scope>
    <source>
        <strain>Z</strain>
    </source>
</reference>
<evidence type="ECO:0000256" key="3">
    <source>
        <dbReference type="ARBA" id="ARBA00022763"/>
    </source>
</evidence>
<dbReference type="GO" id="GO:0009411">
    <property type="term" value="P:response to UV"/>
    <property type="evidence" value="ECO:0007669"/>
    <property type="project" value="InterPro"/>
</dbReference>
<organism evidence="7 8">
    <name type="scientific">Simkania negevensis (strain ATCC VR-1471 / DSM 27360 / Z)</name>
    <dbReference type="NCBI Taxonomy" id="331113"/>
    <lineage>
        <taxon>Bacteria</taxon>
        <taxon>Pseudomonadati</taxon>
        <taxon>Chlamydiota</taxon>
        <taxon>Chlamydiia</taxon>
        <taxon>Parachlamydiales</taxon>
        <taxon>Simkaniaceae</taxon>
        <taxon>Simkania</taxon>
    </lineage>
</organism>
<keyword evidence="6" id="KW-0234">DNA repair</keyword>
<dbReference type="EC" id="3.-.-.-" evidence="7"/>
<name>F8L4Q4_SIMNZ</name>
<keyword evidence="1" id="KW-0540">Nuclease</keyword>
<protein>
    <submittedName>
        <fullName evidence="7">UV DNA damage endonuclease</fullName>
        <ecNumber evidence="7">3.-.-.-</ecNumber>
    </submittedName>
</protein>
<dbReference type="KEGG" id="sng:SNE_A04870"/>
<sequence length="305" mass="35072">MIRLGLCCIFYEEPIKFRTTTAAYLSRSEKPYDHIDAIVRDNIQALLKAMTYCVLHNIGSFRINSQFLPLCSHPDWMYTLADLPNGKEHLEEIEKCRLYREEKGLRLVLHPDQFVVLNSPKKEVVESSIAELTYHAMLADLLEIDVINIHGGGVYGNKTEALARLKSHYKSLDTSIKKRLTFENDDKSYTPSDLLPICNELGAPFVYDVHHHRCLKDNMLTQEVTEAALKTWNREPLFHISSPLEGWEGSKPQRHHDFINPDDFPDCWKSLSVTVEIEAKAKEVAIQKLQTALEHRSVKLWKATT</sequence>
<dbReference type="EMBL" id="FR872582">
    <property type="protein sequence ID" value="CCB88364.1"/>
    <property type="molecule type" value="Genomic_DNA"/>
</dbReference>
<dbReference type="InterPro" id="IPR036237">
    <property type="entry name" value="Xyl_isomerase-like_sf"/>
</dbReference>
<evidence type="ECO:0000256" key="1">
    <source>
        <dbReference type="ARBA" id="ARBA00022722"/>
    </source>
</evidence>
<dbReference type="GO" id="GO:0006289">
    <property type="term" value="P:nucleotide-excision repair"/>
    <property type="evidence" value="ECO:0007669"/>
    <property type="project" value="InterPro"/>
</dbReference>
<evidence type="ECO:0000256" key="2">
    <source>
        <dbReference type="ARBA" id="ARBA00022759"/>
    </source>
</evidence>
<dbReference type="Pfam" id="PF03851">
    <property type="entry name" value="UvdE"/>
    <property type="match status" value="1"/>
</dbReference>
<gene>
    <name evidence="7" type="primary">uvsE</name>
    <name evidence="7" type="ordered locus">SNE_A04870</name>
</gene>
<evidence type="ECO:0000256" key="4">
    <source>
        <dbReference type="ARBA" id="ARBA00022769"/>
    </source>
</evidence>
<dbReference type="SUPFAM" id="SSF51658">
    <property type="entry name" value="Xylose isomerase-like"/>
    <property type="match status" value="1"/>
</dbReference>
<evidence type="ECO:0000313" key="8">
    <source>
        <dbReference type="Proteomes" id="UP000000496"/>
    </source>
</evidence>
<keyword evidence="2 7" id="KW-0255">Endonuclease</keyword>
<reference evidence="7 8" key="2">
    <citation type="journal article" date="2011" name="Mol. Biol. Evol.">
        <title>Unity in variety--the pan-genome of the Chlamydiae.</title>
        <authorList>
            <person name="Collingro A."/>
            <person name="Tischler P."/>
            <person name="Weinmaier T."/>
            <person name="Penz T."/>
            <person name="Heinz E."/>
            <person name="Brunham R.C."/>
            <person name="Read T.D."/>
            <person name="Bavoil P.M."/>
            <person name="Sachse K."/>
            <person name="Kahane S."/>
            <person name="Friedman M.G."/>
            <person name="Rattei T."/>
            <person name="Myers G.S."/>
            <person name="Horn M."/>
        </authorList>
    </citation>
    <scope>NUCLEOTIDE SEQUENCE [LARGE SCALE GENOMIC DNA]</scope>
    <source>
        <strain evidence="8">ATCC VR-1471 / Z</strain>
    </source>
</reference>
<dbReference type="NCBIfam" id="TIGR00629">
    <property type="entry name" value="uvde"/>
    <property type="match status" value="1"/>
</dbReference>